<organism evidence="2 3">
    <name type="scientific">Kribbella antibiotica</name>
    <dbReference type="NCBI Taxonomy" id="190195"/>
    <lineage>
        <taxon>Bacteria</taxon>
        <taxon>Bacillati</taxon>
        <taxon>Actinomycetota</taxon>
        <taxon>Actinomycetes</taxon>
        <taxon>Propionibacteriales</taxon>
        <taxon>Kribbellaceae</taxon>
        <taxon>Kribbella</taxon>
    </lineage>
</organism>
<dbReference type="Pfam" id="PF01878">
    <property type="entry name" value="EVE"/>
    <property type="match status" value="1"/>
</dbReference>
<dbReference type="SUPFAM" id="SSF88697">
    <property type="entry name" value="PUA domain-like"/>
    <property type="match status" value="1"/>
</dbReference>
<dbReference type="EMBL" id="SMKX01000116">
    <property type="protein sequence ID" value="TDD51274.1"/>
    <property type="molecule type" value="Genomic_DNA"/>
</dbReference>
<comment type="caution">
    <text evidence="2">The sequence shown here is derived from an EMBL/GenBank/DDBJ whole genome shotgun (WGS) entry which is preliminary data.</text>
</comment>
<keyword evidence="3" id="KW-1185">Reference proteome</keyword>
<protein>
    <submittedName>
        <fullName evidence="2">EVE domain-containing protein</fullName>
    </submittedName>
</protein>
<evidence type="ECO:0000313" key="2">
    <source>
        <dbReference type="EMBL" id="TDD51274.1"/>
    </source>
</evidence>
<dbReference type="CDD" id="cd21132">
    <property type="entry name" value="EVE-like"/>
    <property type="match status" value="1"/>
</dbReference>
<feature type="non-terminal residue" evidence="2">
    <location>
        <position position="110"/>
    </location>
</feature>
<name>A0A4R4Z2P7_9ACTN</name>
<reference evidence="2 3" key="1">
    <citation type="submission" date="2019-03" db="EMBL/GenBank/DDBJ databases">
        <title>Draft genome sequences of novel Actinobacteria.</title>
        <authorList>
            <person name="Sahin N."/>
            <person name="Ay H."/>
            <person name="Saygin H."/>
        </authorList>
    </citation>
    <scope>NUCLEOTIDE SEQUENCE [LARGE SCALE GENOMIC DNA]</scope>
    <source>
        <strain evidence="2 3">JCM 13523</strain>
    </source>
</reference>
<dbReference type="OrthoDB" id="9793567at2"/>
<dbReference type="InterPro" id="IPR015947">
    <property type="entry name" value="PUA-like_sf"/>
</dbReference>
<dbReference type="AlphaFoldDB" id="A0A4R4Z2P7"/>
<evidence type="ECO:0000313" key="3">
    <source>
        <dbReference type="Proteomes" id="UP000295124"/>
    </source>
</evidence>
<accession>A0A4R4Z2P7</accession>
<feature type="domain" description="EVE" evidence="1">
    <location>
        <begin position="7"/>
        <end position="77"/>
    </location>
</feature>
<proteinExistence type="predicted"/>
<sequence>MTAIARAWLGVVSADHTDRAVAGGFIQLNHGKRPNVARLNPGDGFVIYSPTQQYGSKIPLRAFTALGVVADEPPYQAAPMSMGAHGTVSPWRRTITFTEVTPVPLTDITP</sequence>
<dbReference type="Proteomes" id="UP000295124">
    <property type="component" value="Unassembled WGS sequence"/>
</dbReference>
<dbReference type="InterPro" id="IPR002740">
    <property type="entry name" value="EVE_domain"/>
</dbReference>
<dbReference type="RefSeq" id="WP_132173561.1">
    <property type="nucleotide sequence ID" value="NZ_SMKX01000116.1"/>
</dbReference>
<dbReference type="Gene3D" id="3.10.590.10">
    <property type="entry name" value="ph1033 like domains"/>
    <property type="match status" value="1"/>
</dbReference>
<evidence type="ECO:0000259" key="1">
    <source>
        <dbReference type="Pfam" id="PF01878"/>
    </source>
</evidence>
<gene>
    <name evidence="2" type="ORF">E1263_30355</name>
</gene>